<protein>
    <submittedName>
        <fullName evidence="2">Uncharacterized protein</fullName>
    </submittedName>
</protein>
<dbReference type="WBParaSite" id="PS1159_v2.g22619.t1">
    <property type="protein sequence ID" value="PS1159_v2.g22619.t1"/>
    <property type="gene ID" value="PS1159_v2.g22619"/>
</dbReference>
<reference evidence="2" key="1">
    <citation type="submission" date="2022-11" db="UniProtKB">
        <authorList>
            <consortium name="WormBaseParasite"/>
        </authorList>
    </citation>
    <scope>IDENTIFICATION</scope>
</reference>
<evidence type="ECO:0000313" key="2">
    <source>
        <dbReference type="WBParaSite" id="PS1159_v2.g22619.t1"/>
    </source>
</evidence>
<dbReference type="Proteomes" id="UP000887580">
    <property type="component" value="Unplaced"/>
</dbReference>
<proteinExistence type="predicted"/>
<name>A0AC35G025_9BILA</name>
<accession>A0AC35G025</accession>
<evidence type="ECO:0000313" key="1">
    <source>
        <dbReference type="Proteomes" id="UP000887580"/>
    </source>
</evidence>
<organism evidence="1 2">
    <name type="scientific">Panagrolaimus sp. PS1159</name>
    <dbReference type="NCBI Taxonomy" id="55785"/>
    <lineage>
        <taxon>Eukaryota</taxon>
        <taxon>Metazoa</taxon>
        <taxon>Ecdysozoa</taxon>
        <taxon>Nematoda</taxon>
        <taxon>Chromadorea</taxon>
        <taxon>Rhabditida</taxon>
        <taxon>Tylenchina</taxon>
        <taxon>Panagrolaimomorpha</taxon>
        <taxon>Panagrolaimoidea</taxon>
        <taxon>Panagrolaimidae</taxon>
        <taxon>Panagrolaimus</taxon>
    </lineage>
</organism>
<sequence>MDSSNCSLKIIEISPPKKQTLLLPSSILGYIFKNANHFLLRKLHSTCKFFPGKYMYLILSEFSVQESDGLESFEYEQKSMRLSIGHSKAKELKNLYILTTFSFQNSNKQSLSKFIIPKIHRCEAKHIDIWGQNLSFSDFQVLASTEHVRQLYLEDVNIFIENESDEKENEKEFPLENIISHCLNATSITINHIKSSNICCTKNTSIILADLKLKSKLQTFFIAGLNDQLEPGDFCAFLKNNAAPKSVFTLSFKPLKNEYYQTKFDAQVNITRQYWLPARNRPIVNLNFFTSFVQCDSRFCC</sequence>